<feature type="domain" description="BHLH" evidence="8">
    <location>
        <begin position="318"/>
        <end position="371"/>
    </location>
</feature>
<protein>
    <recommendedName>
        <fullName evidence="8">BHLH domain-containing protein</fullName>
    </recommendedName>
</protein>
<dbReference type="SUPFAM" id="SSF47459">
    <property type="entry name" value="HLH, helix-loop-helix DNA-binding domain"/>
    <property type="match status" value="1"/>
</dbReference>
<evidence type="ECO:0000313" key="10">
    <source>
        <dbReference type="Proteomes" id="UP001209878"/>
    </source>
</evidence>
<name>A0AAD9UI32_RIDPI</name>
<dbReference type="PANTHER" id="PTHR45776:SF2">
    <property type="entry name" value="MIP04163P"/>
    <property type="match status" value="1"/>
</dbReference>
<dbReference type="InterPro" id="IPR011598">
    <property type="entry name" value="bHLH_dom"/>
</dbReference>
<keyword evidence="10" id="KW-1185">Reference proteome</keyword>
<keyword evidence="5" id="KW-0804">Transcription</keyword>
<dbReference type="InterPro" id="IPR031867">
    <property type="entry name" value="MiT/TFE_N"/>
</dbReference>
<evidence type="ECO:0000256" key="7">
    <source>
        <dbReference type="SAM" id="MobiDB-lite"/>
    </source>
</evidence>
<dbReference type="PANTHER" id="PTHR45776">
    <property type="entry name" value="MIP04163P"/>
    <property type="match status" value="1"/>
</dbReference>
<evidence type="ECO:0000256" key="6">
    <source>
        <dbReference type="ARBA" id="ARBA00023242"/>
    </source>
</evidence>
<sequence length="493" mass="55789">MADNYVDNGCYDQYEMYAQQEYFVEPNLYYGHHNTAAFNYVAPMGTLRSCCYENYGHHDNAASYHGNMMSCWWKCSQPEVKNVAVSNRTNLRLQLMKQQLAEQEKHRQQPHCVVSRVSDAVSMPNCDVTVSTEVPAQILEVKTRLLHPTKFHVKENQKRQIQLYLNHEMGKSAPTTAVVQSLPTLPRKATYLQPQPTGSAPADPDSPMSAGMSSRTTSLSEVDDLLGDIISLESVDMALDNDLAVIEPSLTHISHTLPDSAGYVENVFTPSTNGRRSPSSCPTMGSDGGAYHGGRVREDKPPPYFGPQETRIWAKERVKKDNHNLIERRRRFNINDRIKELGTLLPKYTDPDLRQNKGSILKASVDYIRRLQRDQERLKVMEERQRQLETTNRKMLLRMQELEMLMKSHGITHPELESSSQLLTDVLSQPELDFLKTEDMAATVALEDDMLDVSPVSGDPMLSTLNTVTLDAYVNAGHRNEDMMDLLKLNVSS</sequence>
<dbReference type="GO" id="GO:0046983">
    <property type="term" value="F:protein dimerization activity"/>
    <property type="evidence" value="ECO:0007669"/>
    <property type="project" value="InterPro"/>
</dbReference>
<dbReference type="GO" id="GO:0005634">
    <property type="term" value="C:nucleus"/>
    <property type="evidence" value="ECO:0007669"/>
    <property type="project" value="UniProtKB-SubCell"/>
</dbReference>
<keyword evidence="3" id="KW-0805">Transcription regulation</keyword>
<evidence type="ECO:0000313" key="9">
    <source>
        <dbReference type="EMBL" id="KAK2190166.1"/>
    </source>
</evidence>
<accession>A0AAD9UI32</accession>
<evidence type="ECO:0000256" key="5">
    <source>
        <dbReference type="ARBA" id="ARBA00023163"/>
    </source>
</evidence>
<evidence type="ECO:0000256" key="3">
    <source>
        <dbReference type="ARBA" id="ARBA00023015"/>
    </source>
</evidence>
<evidence type="ECO:0000259" key="8">
    <source>
        <dbReference type="PROSITE" id="PS50888"/>
    </source>
</evidence>
<comment type="subcellular location">
    <subcellularLocation>
        <location evidence="1">Nucleus</location>
    </subcellularLocation>
</comment>
<dbReference type="Gene3D" id="4.10.280.10">
    <property type="entry name" value="Helix-loop-helix DNA-binding domain"/>
    <property type="match status" value="1"/>
</dbReference>
<comment type="caution">
    <text evidence="9">The sequence shown here is derived from an EMBL/GenBank/DDBJ whole genome shotgun (WGS) entry which is preliminary data.</text>
</comment>
<comment type="similarity">
    <text evidence="2">Belongs to the MiT/TFE family.</text>
</comment>
<dbReference type="CDD" id="cd18926">
    <property type="entry name" value="bHLHzip_MITF"/>
    <property type="match status" value="1"/>
</dbReference>
<gene>
    <name evidence="9" type="ORF">NP493_87g02053</name>
</gene>
<dbReference type="GO" id="GO:0000981">
    <property type="term" value="F:DNA-binding transcription factor activity, RNA polymerase II-specific"/>
    <property type="evidence" value="ECO:0007669"/>
    <property type="project" value="TreeGrafter"/>
</dbReference>
<proteinExistence type="inferred from homology"/>
<feature type="region of interest" description="Disordered" evidence="7">
    <location>
        <begin position="271"/>
        <end position="307"/>
    </location>
</feature>
<organism evidence="9 10">
    <name type="scientific">Ridgeia piscesae</name>
    <name type="common">Tubeworm</name>
    <dbReference type="NCBI Taxonomy" id="27915"/>
    <lineage>
        <taxon>Eukaryota</taxon>
        <taxon>Metazoa</taxon>
        <taxon>Spiralia</taxon>
        <taxon>Lophotrochozoa</taxon>
        <taxon>Annelida</taxon>
        <taxon>Polychaeta</taxon>
        <taxon>Sedentaria</taxon>
        <taxon>Canalipalpata</taxon>
        <taxon>Sabellida</taxon>
        <taxon>Siboglinidae</taxon>
        <taxon>Ridgeia</taxon>
    </lineage>
</organism>
<reference evidence="9" key="1">
    <citation type="journal article" date="2023" name="Mol. Biol. Evol.">
        <title>Third-Generation Sequencing Reveals the Adaptive Role of the Epigenome in Three Deep-Sea Polychaetes.</title>
        <authorList>
            <person name="Perez M."/>
            <person name="Aroh O."/>
            <person name="Sun Y."/>
            <person name="Lan Y."/>
            <person name="Juniper S.K."/>
            <person name="Young C.R."/>
            <person name="Angers B."/>
            <person name="Qian P.Y."/>
        </authorList>
    </citation>
    <scope>NUCLEOTIDE SEQUENCE</scope>
    <source>
        <strain evidence="9">R07B-5</strain>
    </source>
</reference>
<dbReference type="Pfam" id="PF00010">
    <property type="entry name" value="HLH"/>
    <property type="match status" value="1"/>
</dbReference>
<dbReference type="InterPro" id="IPR036638">
    <property type="entry name" value="HLH_DNA-bd_sf"/>
</dbReference>
<keyword evidence="6" id="KW-0539">Nucleus</keyword>
<feature type="compositionally biased region" description="Polar residues" evidence="7">
    <location>
        <begin position="271"/>
        <end position="283"/>
    </location>
</feature>
<dbReference type="Pfam" id="PF15951">
    <property type="entry name" value="MITF_TFEB_C_3_N"/>
    <property type="match status" value="1"/>
</dbReference>
<dbReference type="GO" id="GO:0000978">
    <property type="term" value="F:RNA polymerase II cis-regulatory region sequence-specific DNA binding"/>
    <property type="evidence" value="ECO:0007669"/>
    <property type="project" value="TreeGrafter"/>
</dbReference>
<evidence type="ECO:0000256" key="2">
    <source>
        <dbReference type="ARBA" id="ARBA00008289"/>
    </source>
</evidence>
<dbReference type="Proteomes" id="UP001209878">
    <property type="component" value="Unassembled WGS sequence"/>
</dbReference>
<dbReference type="PROSITE" id="PS50888">
    <property type="entry name" value="BHLH"/>
    <property type="match status" value="1"/>
</dbReference>
<evidence type="ECO:0000256" key="4">
    <source>
        <dbReference type="ARBA" id="ARBA00023125"/>
    </source>
</evidence>
<evidence type="ECO:0000256" key="1">
    <source>
        <dbReference type="ARBA" id="ARBA00004123"/>
    </source>
</evidence>
<dbReference type="EMBL" id="JAODUO010000086">
    <property type="protein sequence ID" value="KAK2190166.1"/>
    <property type="molecule type" value="Genomic_DNA"/>
</dbReference>
<feature type="region of interest" description="Disordered" evidence="7">
    <location>
        <begin position="189"/>
        <end position="217"/>
    </location>
</feature>
<keyword evidence="4" id="KW-0238">DNA-binding</keyword>
<dbReference type="SMART" id="SM00353">
    <property type="entry name" value="HLH"/>
    <property type="match status" value="1"/>
</dbReference>
<dbReference type="AlphaFoldDB" id="A0AAD9UI32"/>